<feature type="transmembrane region" description="Helical" evidence="6">
    <location>
        <begin position="76"/>
        <end position="93"/>
    </location>
</feature>
<dbReference type="InterPro" id="IPR001851">
    <property type="entry name" value="ABC_transp_permease"/>
</dbReference>
<feature type="transmembrane region" description="Helical" evidence="6">
    <location>
        <begin position="159"/>
        <end position="179"/>
    </location>
</feature>
<keyword evidence="3 6" id="KW-0812">Transmembrane</keyword>
<dbReference type="GO" id="GO:0005886">
    <property type="term" value="C:plasma membrane"/>
    <property type="evidence" value="ECO:0007669"/>
    <property type="project" value="UniProtKB-SubCell"/>
</dbReference>
<name>A0A2W4JLI3_9PSEU</name>
<dbReference type="PANTHER" id="PTHR43370:SF1">
    <property type="entry name" value="GUANOSINE ABC TRANSPORTER PERMEASE PROTEIN NUPQ"/>
    <property type="match status" value="1"/>
</dbReference>
<reference evidence="7" key="2">
    <citation type="submission" date="2018-05" db="EMBL/GenBank/DDBJ databases">
        <authorList>
            <person name="Moura L."/>
            <person name="Setubal J.C."/>
        </authorList>
    </citation>
    <scope>NUCLEOTIDE SEQUENCE</scope>
    <source>
        <strain evidence="7">ZC4RG45</strain>
    </source>
</reference>
<feature type="transmembrane region" description="Helical" evidence="6">
    <location>
        <begin position="351"/>
        <end position="378"/>
    </location>
</feature>
<accession>A0A2W4JLI3</accession>
<evidence type="ECO:0000256" key="6">
    <source>
        <dbReference type="SAM" id="Phobius"/>
    </source>
</evidence>
<dbReference type="EMBL" id="QGUI01000119">
    <property type="protein sequence ID" value="PZM99960.1"/>
    <property type="molecule type" value="Genomic_DNA"/>
</dbReference>
<dbReference type="CDD" id="cd06580">
    <property type="entry name" value="TM_PBP1_transp_TpRbsC_like"/>
    <property type="match status" value="1"/>
</dbReference>
<sequence>MTETATRTEPERVEPDSETVLALRRNWGPPIAYLVLGLLALLVFGIFAEGGKTATFGLSTRTDAIQLDPLAVPAKPTSIVLAVGCLLATGYAFRLTSKGRRTPLWLPIVFGILFVLSFLSWAVGGAAISLTGLLQGALALAVPFIFGALCGMVGERSGVINIAIDGQLLFGAFLSGVVASLSGNLWVGLIAAPIAGVMVAWLLAIFTIKYFVNQIIVGVVLNVLVYGVTNFLYGSLLGPEQETWNSPGKFGKLEIPLLSDIPVIGPVLFNQTIIVYVMYVVVAVVHVALFHTRWGLRVRAVGEHPEAADTAGIDVNSVRFRNVLIGGAIAGFGGAFFTLAQQGIFSKEMTAGAGFIALAAMIMGRWTPIGAVFAALLIGFADNLQSVLGIIGFPIPSELMAMTPYLLTILAVAGLVGRIRPPAANGVPYIKS</sequence>
<reference evidence="7 9" key="3">
    <citation type="journal article" date="2021" name="BMC Genomics">
        <title>Genome-resolved metagenome and metatranscriptome analyses of thermophilic composting reveal key bacterial players and their metabolic interactions.</title>
        <authorList>
            <person name="Braga L.P.P."/>
            <person name="Pereira R.V."/>
            <person name="Martins L.F."/>
            <person name="Moura L.M.S."/>
            <person name="Sanchez F.B."/>
            <person name="Patane J.S.L."/>
            <person name="da Silva A.M."/>
            <person name="Setubal J.C."/>
        </authorList>
    </citation>
    <scope>NUCLEOTIDE SEQUENCE [LARGE SCALE GENOMIC DNA]</scope>
    <source>
        <strain evidence="7">ZC4RG45</strain>
    </source>
</reference>
<feature type="transmembrane region" description="Helical" evidence="6">
    <location>
        <begin position="268"/>
        <end position="290"/>
    </location>
</feature>
<feature type="transmembrane region" description="Helical" evidence="6">
    <location>
        <begin position="323"/>
        <end position="345"/>
    </location>
</feature>
<dbReference type="AlphaFoldDB" id="A0A2W4JLI3"/>
<dbReference type="Proteomes" id="UP000249324">
    <property type="component" value="Unassembled WGS sequence"/>
</dbReference>
<evidence type="ECO:0000313" key="7">
    <source>
        <dbReference type="EMBL" id="MFO7192994.1"/>
    </source>
</evidence>
<feature type="transmembrane region" description="Helical" evidence="6">
    <location>
        <begin position="399"/>
        <end position="419"/>
    </location>
</feature>
<protein>
    <submittedName>
        <fullName evidence="8">ABC transporter permease</fullName>
    </submittedName>
</protein>
<evidence type="ECO:0000256" key="2">
    <source>
        <dbReference type="ARBA" id="ARBA00022475"/>
    </source>
</evidence>
<feature type="transmembrane region" description="Helical" evidence="6">
    <location>
        <begin position="133"/>
        <end position="152"/>
    </location>
</feature>
<reference evidence="8" key="1">
    <citation type="submission" date="2018-05" db="EMBL/GenBank/DDBJ databases">
        <authorList>
            <person name="Lanie J.A."/>
            <person name="Ng W.-L."/>
            <person name="Kazmierczak K.M."/>
            <person name="Andrzejewski T.M."/>
            <person name="Davidsen T.M."/>
            <person name="Wayne K.J."/>
            <person name="Tettelin H."/>
            <person name="Glass J.I."/>
            <person name="Rusch D."/>
            <person name="Podicherti R."/>
            <person name="Tsui H.-C.T."/>
            <person name="Winkler M.E."/>
        </authorList>
    </citation>
    <scope>NUCLEOTIDE SEQUENCE</scope>
    <source>
        <strain evidence="8">ZC4RG45</strain>
    </source>
</reference>
<feature type="transmembrane region" description="Helical" evidence="6">
    <location>
        <begin position="185"/>
        <end position="208"/>
    </location>
</feature>
<keyword evidence="5 6" id="KW-0472">Membrane</keyword>
<dbReference type="Pfam" id="PF02653">
    <property type="entry name" value="BPD_transp_2"/>
    <property type="match status" value="1"/>
</dbReference>
<evidence type="ECO:0000256" key="5">
    <source>
        <dbReference type="ARBA" id="ARBA00023136"/>
    </source>
</evidence>
<evidence type="ECO:0000256" key="3">
    <source>
        <dbReference type="ARBA" id="ARBA00022692"/>
    </source>
</evidence>
<feature type="transmembrane region" description="Helical" evidence="6">
    <location>
        <begin position="31"/>
        <end position="48"/>
    </location>
</feature>
<gene>
    <name evidence="7" type="ORF">DIU77_012190</name>
    <name evidence="8" type="ORF">DIU77_04620</name>
</gene>
<dbReference type="STRING" id="1111738.GCA_000427905_03598"/>
<keyword evidence="4 6" id="KW-1133">Transmembrane helix</keyword>
<evidence type="ECO:0000313" key="9">
    <source>
        <dbReference type="Proteomes" id="UP000249324"/>
    </source>
</evidence>
<keyword evidence="2" id="KW-1003">Cell membrane</keyword>
<comment type="caution">
    <text evidence="8">The sequence shown here is derived from an EMBL/GenBank/DDBJ whole genome shotgun (WGS) entry which is preliminary data.</text>
</comment>
<comment type="subcellular location">
    <subcellularLocation>
        <location evidence="1">Cell membrane</location>
        <topology evidence="1">Multi-pass membrane protein</topology>
    </subcellularLocation>
</comment>
<dbReference type="PANTHER" id="PTHR43370">
    <property type="entry name" value="SUGAR ABC TRANSPORTER INTEGRAL MEMBRANE PROTEIN-RELATED"/>
    <property type="match status" value="1"/>
</dbReference>
<proteinExistence type="predicted"/>
<feature type="transmembrane region" description="Helical" evidence="6">
    <location>
        <begin position="215"/>
        <end position="236"/>
    </location>
</feature>
<evidence type="ECO:0000313" key="8">
    <source>
        <dbReference type="EMBL" id="PZM99960.1"/>
    </source>
</evidence>
<dbReference type="GO" id="GO:0022857">
    <property type="term" value="F:transmembrane transporter activity"/>
    <property type="evidence" value="ECO:0007669"/>
    <property type="project" value="InterPro"/>
</dbReference>
<evidence type="ECO:0000256" key="4">
    <source>
        <dbReference type="ARBA" id="ARBA00022989"/>
    </source>
</evidence>
<evidence type="ECO:0000256" key="1">
    <source>
        <dbReference type="ARBA" id="ARBA00004651"/>
    </source>
</evidence>
<feature type="transmembrane region" description="Helical" evidence="6">
    <location>
        <begin position="105"/>
        <end position="127"/>
    </location>
</feature>
<dbReference type="EMBL" id="QGUI02000153">
    <property type="protein sequence ID" value="MFO7192994.1"/>
    <property type="molecule type" value="Genomic_DNA"/>
</dbReference>
<reference evidence="7" key="4">
    <citation type="submission" date="2023-08" db="EMBL/GenBank/DDBJ databases">
        <authorList>
            <person name="Guima S.E.S."/>
            <person name="Martins L.F."/>
            <person name="Silva A.M."/>
            <person name="Setubal J.C."/>
        </authorList>
    </citation>
    <scope>NUCLEOTIDE SEQUENCE</scope>
    <source>
        <strain evidence="7">ZC4RG45</strain>
    </source>
</reference>
<organism evidence="8">
    <name type="scientific">Thermocrispum agreste</name>
    <dbReference type="NCBI Taxonomy" id="37925"/>
    <lineage>
        <taxon>Bacteria</taxon>
        <taxon>Bacillati</taxon>
        <taxon>Actinomycetota</taxon>
        <taxon>Actinomycetes</taxon>
        <taxon>Pseudonocardiales</taxon>
        <taxon>Pseudonocardiaceae</taxon>
        <taxon>Thermocrispum</taxon>
    </lineage>
</organism>